<proteinExistence type="predicted"/>
<dbReference type="SUPFAM" id="SSF53254">
    <property type="entry name" value="Phosphoglycerate mutase-like"/>
    <property type="match status" value="1"/>
</dbReference>
<dbReference type="RefSeq" id="WP_138237918.1">
    <property type="nucleotide sequence ID" value="NZ_VBRY01000001.1"/>
</dbReference>
<comment type="caution">
    <text evidence="2">The sequence shown here is derived from an EMBL/GenBank/DDBJ whole genome shotgun (WGS) entry which is preliminary data.</text>
</comment>
<evidence type="ECO:0000313" key="2">
    <source>
        <dbReference type="EMBL" id="TLS69104.1"/>
    </source>
</evidence>
<protein>
    <submittedName>
        <fullName evidence="2">Histidine phosphatase family protein</fullName>
    </submittedName>
</protein>
<dbReference type="GO" id="GO:0005737">
    <property type="term" value="C:cytoplasm"/>
    <property type="evidence" value="ECO:0007669"/>
    <property type="project" value="TreeGrafter"/>
</dbReference>
<gene>
    <name evidence="2" type="ORF">FEF65_01040</name>
</gene>
<dbReference type="PANTHER" id="PTHR48100:SF1">
    <property type="entry name" value="HISTIDINE PHOSPHATASE FAMILY PROTEIN-RELATED"/>
    <property type="match status" value="1"/>
</dbReference>
<name>A0A5R9H359_9PROT</name>
<dbReference type="CDD" id="cd07067">
    <property type="entry name" value="HP_PGM_like"/>
    <property type="match status" value="1"/>
</dbReference>
<dbReference type="Proteomes" id="UP000306585">
    <property type="component" value="Unassembled WGS sequence"/>
</dbReference>
<feature type="signal peptide" evidence="1">
    <location>
        <begin position="1"/>
        <end position="21"/>
    </location>
</feature>
<dbReference type="InterPro" id="IPR013078">
    <property type="entry name" value="His_Pase_superF_clade-1"/>
</dbReference>
<evidence type="ECO:0000313" key="3">
    <source>
        <dbReference type="Proteomes" id="UP000306585"/>
    </source>
</evidence>
<dbReference type="PANTHER" id="PTHR48100">
    <property type="entry name" value="BROAD-SPECIFICITY PHOSPHATASE YOR283W-RELATED"/>
    <property type="match status" value="1"/>
</dbReference>
<sequence>MFIRYAIALALFLAATAQAVAAETEIYFVRHAETMGNITQSHQKKDDQTLSPNGIRQVETLTGKLNKLHFDAIVVSPKVRVLKTILPYLKAHKMKAEIWPELAECCWQKEGREDSAFDLQRGESISLDKEMQPWFTFPDSASHTSYDSRSYADGMLQTFLAVDRLQKRFAHSGKTVLVVGHYHAGSRLMEILQGIEPNGRYNLPNTSISHLVEKPDGSFQLIDKPE</sequence>
<dbReference type="InterPro" id="IPR050275">
    <property type="entry name" value="PGM_Phosphatase"/>
</dbReference>
<reference evidence="2 3" key="1">
    <citation type="journal article" date="2019" name="Appl. Environ. Microbiol.">
        <title>Environmental Evidence and Genomic Insight of Iron-oxidizing Bacteria Preference Towards More Corrosion Resistant Stainless Steel at Higher Salinities.</title>
        <authorList>
            <person name="Garrison C.E."/>
            <person name="Price K.A."/>
            <person name="Field E.K."/>
        </authorList>
    </citation>
    <scope>NUCLEOTIDE SEQUENCE [LARGE SCALE GENOMIC DNA]</scope>
    <source>
        <strain evidence="2 3">P3</strain>
    </source>
</reference>
<dbReference type="Gene3D" id="3.40.50.1240">
    <property type="entry name" value="Phosphoglycerate mutase-like"/>
    <property type="match status" value="1"/>
</dbReference>
<dbReference type="OrthoDB" id="5293232at2"/>
<dbReference type="GO" id="GO:0016791">
    <property type="term" value="F:phosphatase activity"/>
    <property type="evidence" value="ECO:0007669"/>
    <property type="project" value="TreeGrafter"/>
</dbReference>
<keyword evidence="1" id="KW-0732">Signal</keyword>
<dbReference type="EMBL" id="VBRY01000001">
    <property type="protein sequence ID" value="TLS69104.1"/>
    <property type="molecule type" value="Genomic_DNA"/>
</dbReference>
<accession>A0A5R9H359</accession>
<feature type="chain" id="PRO_5024414524" evidence="1">
    <location>
        <begin position="22"/>
        <end position="226"/>
    </location>
</feature>
<organism evidence="2 3">
    <name type="scientific">Mariprofundus erugo</name>
    <dbReference type="NCBI Taxonomy" id="2528639"/>
    <lineage>
        <taxon>Bacteria</taxon>
        <taxon>Pseudomonadati</taxon>
        <taxon>Pseudomonadota</taxon>
        <taxon>Candidatius Mariprofundia</taxon>
        <taxon>Mariprofundales</taxon>
        <taxon>Mariprofundaceae</taxon>
        <taxon>Mariprofundus</taxon>
    </lineage>
</organism>
<evidence type="ECO:0000256" key="1">
    <source>
        <dbReference type="SAM" id="SignalP"/>
    </source>
</evidence>
<dbReference type="InterPro" id="IPR029033">
    <property type="entry name" value="His_PPase_superfam"/>
</dbReference>
<dbReference type="Pfam" id="PF00300">
    <property type="entry name" value="His_Phos_1"/>
    <property type="match status" value="1"/>
</dbReference>
<dbReference type="AlphaFoldDB" id="A0A5R9H359"/>
<keyword evidence="3" id="KW-1185">Reference proteome</keyword>
<dbReference type="SMART" id="SM00855">
    <property type="entry name" value="PGAM"/>
    <property type="match status" value="1"/>
</dbReference>